<evidence type="ECO:0000313" key="2">
    <source>
        <dbReference type="EMBL" id="GJE94091.1"/>
    </source>
</evidence>
<dbReference type="Proteomes" id="UP000703269">
    <property type="component" value="Unassembled WGS sequence"/>
</dbReference>
<evidence type="ECO:0000256" key="1">
    <source>
        <dbReference type="SAM" id="MobiDB-lite"/>
    </source>
</evidence>
<organism evidence="2 3">
    <name type="scientific">Phanerochaete sordida</name>
    <dbReference type="NCBI Taxonomy" id="48140"/>
    <lineage>
        <taxon>Eukaryota</taxon>
        <taxon>Fungi</taxon>
        <taxon>Dikarya</taxon>
        <taxon>Basidiomycota</taxon>
        <taxon>Agaricomycotina</taxon>
        <taxon>Agaricomycetes</taxon>
        <taxon>Polyporales</taxon>
        <taxon>Phanerochaetaceae</taxon>
        <taxon>Phanerochaete</taxon>
    </lineage>
</organism>
<dbReference type="OrthoDB" id="3240925at2759"/>
<protein>
    <submittedName>
        <fullName evidence="2">Uncharacterized protein</fullName>
    </submittedName>
</protein>
<evidence type="ECO:0000313" key="3">
    <source>
        <dbReference type="Proteomes" id="UP000703269"/>
    </source>
</evidence>
<sequence>MSPSHRAPAHIHKRRKLDAPSLSKTIFQDGVPCGELPVRVLDPACGWQESAPLGAATAVIDMTKLQCTGGLNSPARAACKSCGRRALATRGVAPMLVCPRCKSTTCAICSRTCEGGSLPSSTRLHSASPGRPPLNACNSGTLVAHPPVHAQAPSPRYHKRRLSSASVEDTPPPKARQDVDDPMNAHQGLSNIAGCEEVFCKSCVVEDPLSHSTACLDCIDRQATC</sequence>
<gene>
    <name evidence="2" type="ORF">PsYK624_102590</name>
</gene>
<keyword evidence="3" id="KW-1185">Reference proteome</keyword>
<accession>A0A9P3LG12</accession>
<feature type="region of interest" description="Disordered" evidence="1">
    <location>
        <begin position="148"/>
        <end position="183"/>
    </location>
</feature>
<dbReference type="AlphaFoldDB" id="A0A9P3LG12"/>
<proteinExistence type="predicted"/>
<name>A0A9P3LG12_9APHY</name>
<reference evidence="2 3" key="1">
    <citation type="submission" date="2021-08" db="EMBL/GenBank/DDBJ databases">
        <title>Draft Genome Sequence of Phanerochaete sordida strain YK-624.</title>
        <authorList>
            <person name="Mori T."/>
            <person name="Dohra H."/>
            <person name="Suzuki T."/>
            <person name="Kawagishi H."/>
            <person name="Hirai H."/>
        </authorList>
    </citation>
    <scope>NUCLEOTIDE SEQUENCE [LARGE SCALE GENOMIC DNA]</scope>
    <source>
        <strain evidence="2 3">YK-624</strain>
    </source>
</reference>
<comment type="caution">
    <text evidence="2">The sequence shown here is derived from an EMBL/GenBank/DDBJ whole genome shotgun (WGS) entry which is preliminary data.</text>
</comment>
<dbReference type="EMBL" id="BPQB01000037">
    <property type="protein sequence ID" value="GJE94091.1"/>
    <property type="molecule type" value="Genomic_DNA"/>
</dbReference>